<name>A0A9X6U5Z8_BACCE</name>
<gene>
    <name evidence="1" type="ORF">CN553_30635</name>
</gene>
<comment type="caution">
    <text evidence="1">The sequence shown here is derived from an EMBL/GenBank/DDBJ whole genome shotgun (WGS) entry which is preliminary data.</text>
</comment>
<sequence>MDTVSYKGAIYQATELVLGGEIPDRYDRGWKEIGKDTSQIKEKPVVKDGITRNNGKEKEQKLVNKELRDILAKKEGDTSQVKDKRRLVKVLVKK</sequence>
<proteinExistence type="predicted"/>
<accession>A0A9X6U5Z8</accession>
<evidence type="ECO:0000313" key="2">
    <source>
        <dbReference type="Proteomes" id="UP000220691"/>
    </source>
</evidence>
<protein>
    <submittedName>
        <fullName evidence="1">Uncharacterized protein</fullName>
    </submittedName>
</protein>
<dbReference type="EMBL" id="NUAN01000303">
    <property type="protein sequence ID" value="PEN79386.1"/>
    <property type="molecule type" value="Genomic_DNA"/>
</dbReference>
<dbReference type="Proteomes" id="UP000220691">
    <property type="component" value="Unassembled WGS sequence"/>
</dbReference>
<organism evidence="1 2">
    <name type="scientific">Bacillus cereus</name>
    <dbReference type="NCBI Taxonomy" id="1396"/>
    <lineage>
        <taxon>Bacteria</taxon>
        <taxon>Bacillati</taxon>
        <taxon>Bacillota</taxon>
        <taxon>Bacilli</taxon>
        <taxon>Bacillales</taxon>
        <taxon>Bacillaceae</taxon>
        <taxon>Bacillus</taxon>
        <taxon>Bacillus cereus group</taxon>
    </lineage>
</organism>
<reference evidence="1 2" key="1">
    <citation type="submission" date="2017-09" db="EMBL/GenBank/DDBJ databases">
        <title>Large-scale bioinformatics analysis of Bacillus genomes uncovers conserved roles of natural products in bacterial physiology.</title>
        <authorList>
            <consortium name="Agbiome Team Llc"/>
            <person name="Bleich R.M."/>
            <person name="Kirk G.J."/>
            <person name="Santa Maria K.C."/>
            <person name="Allen S.E."/>
            <person name="Farag S."/>
            <person name="Shank E.A."/>
            <person name="Bowers A."/>
        </authorList>
    </citation>
    <scope>NUCLEOTIDE SEQUENCE [LARGE SCALE GENOMIC DNA]</scope>
    <source>
        <strain evidence="1 2">AFS027647</strain>
    </source>
</reference>
<dbReference type="RefSeq" id="WP_098128045.1">
    <property type="nucleotide sequence ID" value="NZ_NUAN01000303.1"/>
</dbReference>
<evidence type="ECO:0000313" key="1">
    <source>
        <dbReference type="EMBL" id="PEN79386.1"/>
    </source>
</evidence>
<dbReference type="AlphaFoldDB" id="A0A9X6U5Z8"/>